<comment type="caution">
    <text evidence="2">The sequence shown here is derived from an EMBL/GenBank/DDBJ whole genome shotgun (WGS) entry which is preliminary data.</text>
</comment>
<protein>
    <recommendedName>
        <fullName evidence="4">Replication protein</fullName>
    </recommendedName>
</protein>
<dbReference type="Proteomes" id="UP000030182">
    <property type="component" value="Unassembled WGS sequence"/>
</dbReference>
<dbReference type="EMBL" id="JDRS01000002">
    <property type="protein sequence ID" value="KDS94190.1"/>
    <property type="molecule type" value="Genomic_DNA"/>
</dbReference>
<dbReference type="RefSeq" id="WP_052126698.1">
    <property type="nucleotide sequence ID" value="NZ_KN323183.1"/>
</dbReference>
<gene>
    <name evidence="2" type="ORF">DHOM_02790</name>
</gene>
<feature type="compositionally biased region" description="Basic and acidic residues" evidence="1">
    <location>
        <begin position="130"/>
        <end position="140"/>
    </location>
</feature>
<reference evidence="2 3" key="1">
    <citation type="submission" date="2014-01" db="EMBL/GenBank/DDBJ databases">
        <title>Draft genome sequence of the multidrug-resistant clinical isolate Dermabacter hominis 1368.</title>
        <authorList>
            <person name="Albersmeier A."/>
            <person name="Bomholt C."/>
            <person name="Glaub A."/>
            <person name="Ruckert C."/>
            <person name="Soriano F."/>
            <person name="Fernandez-Natal I."/>
            <person name="Tauch A."/>
        </authorList>
    </citation>
    <scope>NUCLEOTIDE SEQUENCE [LARGE SCALE GENOMIC DNA]</scope>
    <source>
        <strain evidence="2 3">1368</strain>
    </source>
</reference>
<accession>A0ABR4SM26</accession>
<sequence length="266" mass="30625">MAKLKGRLFARLSLDYPDHPKIAALSDSAWRTHVEMIIYARKYELDGVLPARVVKTKWETDSVSELQANGNPPSLIFDEATNTYRLNGYEEMQESRADIEARRQVNAQNGAKGGRPRKTEKKPNGFTKRNRNETQRKAETETETETDISLSSEVADAPSRPEVEHLCTLLADLVEANGAKRPTVTKRWRDAARLMIDRDGHSVDQIEWLIQWSQRDEFWRANILSMPKFREKFDQLRLKAMREHANRRPTLAEQAAAIERFYGDDA</sequence>
<feature type="region of interest" description="Disordered" evidence="1">
    <location>
        <begin position="106"/>
        <end position="157"/>
    </location>
</feature>
<keyword evidence="3" id="KW-1185">Reference proteome</keyword>
<evidence type="ECO:0000313" key="3">
    <source>
        <dbReference type="Proteomes" id="UP000030182"/>
    </source>
</evidence>
<organism evidence="2 3">
    <name type="scientific">Dermabacter hominis 1368</name>
    <dbReference type="NCBI Taxonomy" id="1450519"/>
    <lineage>
        <taxon>Bacteria</taxon>
        <taxon>Bacillati</taxon>
        <taxon>Actinomycetota</taxon>
        <taxon>Actinomycetes</taxon>
        <taxon>Micrococcales</taxon>
        <taxon>Dermabacteraceae</taxon>
        <taxon>Dermabacter</taxon>
    </lineage>
</organism>
<evidence type="ECO:0000313" key="2">
    <source>
        <dbReference type="EMBL" id="KDS94190.1"/>
    </source>
</evidence>
<evidence type="ECO:0008006" key="4">
    <source>
        <dbReference type="Google" id="ProtNLM"/>
    </source>
</evidence>
<proteinExistence type="predicted"/>
<name>A0ABR4SM26_9MICO</name>
<evidence type="ECO:0000256" key="1">
    <source>
        <dbReference type="SAM" id="MobiDB-lite"/>
    </source>
</evidence>